<evidence type="ECO:0000313" key="1">
    <source>
        <dbReference type="EMBL" id="MCC2032457.1"/>
    </source>
</evidence>
<organism evidence="1 2">
    <name type="scientific">Microbacterium allomyrinae</name>
    <dbReference type="NCBI Taxonomy" id="2830666"/>
    <lineage>
        <taxon>Bacteria</taxon>
        <taxon>Bacillati</taxon>
        <taxon>Actinomycetota</taxon>
        <taxon>Actinomycetes</taxon>
        <taxon>Micrococcales</taxon>
        <taxon>Microbacteriaceae</taxon>
        <taxon>Microbacterium</taxon>
    </lineage>
</organism>
<evidence type="ECO:0000313" key="2">
    <source>
        <dbReference type="Proteomes" id="UP001139354"/>
    </source>
</evidence>
<name>A0A9X1S3F4_9MICO</name>
<dbReference type="AlphaFoldDB" id="A0A9X1S3F4"/>
<reference evidence="1" key="1">
    <citation type="submission" date="2021-04" db="EMBL/GenBank/DDBJ databases">
        <title>Microbacterium tenobrionis sp. nov. and Microbacterium allomyrinae sp. nov., isolated from larvae of Tenobrio molitor and Allomyrina dichotoma, respectively.</title>
        <authorList>
            <person name="Lee S.D."/>
        </authorList>
    </citation>
    <scope>NUCLEOTIDE SEQUENCE</scope>
    <source>
        <strain evidence="1">BWT-G7</strain>
    </source>
</reference>
<dbReference type="Proteomes" id="UP001139354">
    <property type="component" value="Unassembled WGS sequence"/>
</dbReference>
<protein>
    <submittedName>
        <fullName evidence="1">Uncharacterized protein</fullName>
    </submittedName>
</protein>
<dbReference type="RefSeq" id="WP_229384432.1">
    <property type="nucleotide sequence ID" value="NZ_JAGTTN010000003.1"/>
</dbReference>
<dbReference type="EMBL" id="JAGTTN010000003">
    <property type="protein sequence ID" value="MCC2032457.1"/>
    <property type="molecule type" value="Genomic_DNA"/>
</dbReference>
<accession>A0A9X1S3F4</accession>
<feature type="non-terminal residue" evidence="1">
    <location>
        <position position="1"/>
    </location>
</feature>
<gene>
    <name evidence="1" type="ORF">KEC57_09745</name>
</gene>
<proteinExistence type="predicted"/>
<keyword evidence="2" id="KW-1185">Reference proteome</keyword>
<comment type="caution">
    <text evidence="1">The sequence shown here is derived from an EMBL/GenBank/DDBJ whole genome shotgun (WGS) entry which is preliminary data.</text>
</comment>
<sequence>PPRFTRGVRVAPHTSRWISDPGSDRRCCGGGGLVDLERARREPITVSATLVERRPILGGSRTRTIEVALAPDGR</sequence>